<evidence type="ECO:0000313" key="1">
    <source>
        <dbReference type="EMBL" id="KAK8895407.1"/>
    </source>
</evidence>
<reference evidence="1 2" key="1">
    <citation type="submission" date="2024-04" db="EMBL/GenBank/DDBJ databases">
        <title>Tritrichomonas musculus Genome.</title>
        <authorList>
            <person name="Alves-Ferreira E."/>
            <person name="Grigg M."/>
            <person name="Lorenzi H."/>
            <person name="Galac M."/>
        </authorList>
    </citation>
    <scope>NUCLEOTIDE SEQUENCE [LARGE SCALE GENOMIC DNA]</scope>
    <source>
        <strain evidence="1 2">EAF2021</strain>
    </source>
</reference>
<accession>A0ABR2KWW7</accession>
<protein>
    <submittedName>
        <fullName evidence="1">Uncharacterized protein</fullName>
    </submittedName>
</protein>
<evidence type="ECO:0000313" key="2">
    <source>
        <dbReference type="Proteomes" id="UP001470230"/>
    </source>
</evidence>
<sequence length="90" mass="10988">MDHLIEIPTQIVSRRPEIAPPTRDEKRKKKLLLQWFDRNWEEIRDLVSLIVPTDESGNIIDQFDQNNFHFKFRDEPNYSKFEFDSDYDFL</sequence>
<dbReference type="EMBL" id="JAPFFF010000003">
    <property type="protein sequence ID" value="KAK8895407.1"/>
    <property type="molecule type" value="Genomic_DNA"/>
</dbReference>
<organism evidence="1 2">
    <name type="scientific">Tritrichomonas musculus</name>
    <dbReference type="NCBI Taxonomy" id="1915356"/>
    <lineage>
        <taxon>Eukaryota</taxon>
        <taxon>Metamonada</taxon>
        <taxon>Parabasalia</taxon>
        <taxon>Tritrichomonadida</taxon>
        <taxon>Tritrichomonadidae</taxon>
        <taxon>Tritrichomonas</taxon>
    </lineage>
</organism>
<proteinExistence type="predicted"/>
<gene>
    <name evidence="1" type="ORF">M9Y10_023871</name>
</gene>
<dbReference type="Proteomes" id="UP001470230">
    <property type="component" value="Unassembled WGS sequence"/>
</dbReference>
<keyword evidence="2" id="KW-1185">Reference proteome</keyword>
<comment type="caution">
    <text evidence="1">The sequence shown here is derived from an EMBL/GenBank/DDBJ whole genome shotgun (WGS) entry which is preliminary data.</text>
</comment>
<name>A0ABR2KWW7_9EUKA</name>